<keyword evidence="5" id="KW-1185">Reference proteome</keyword>
<evidence type="ECO:0000313" key="5">
    <source>
        <dbReference type="Proteomes" id="UP000784880"/>
    </source>
</evidence>
<dbReference type="PROSITE" id="PS51186">
    <property type="entry name" value="GNAT"/>
    <property type="match status" value="1"/>
</dbReference>
<dbReference type="InterPro" id="IPR000182">
    <property type="entry name" value="GNAT_dom"/>
</dbReference>
<evidence type="ECO:0000313" key="4">
    <source>
        <dbReference type="EMBL" id="MBU9712847.1"/>
    </source>
</evidence>
<comment type="caution">
    <text evidence="4">The sequence shown here is derived from an EMBL/GenBank/DDBJ whole genome shotgun (WGS) entry which is preliminary data.</text>
</comment>
<keyword evidence="1" id="KW-0808">Transferase</keyword>
<organism evidence="4 5">
    <name type="scientific">Evansella tamaricis</name>
    <dbReference type="NCBI Taxonomy" id="2069301"/>
    <lineage>
        <taxon>Bacteria</taxon>
        <taxon>Bacillati</taxon>
        <taxon>Bacillota</taxon>
        <taxon>Bacilli</taxon>
        <taxon>Bacillales</taxon>
        <taxon>Bacillaceae</taxon>
        <taxon>Evansella</taxon>
    </lineage>
</organism>
<evidence type="ECO:0000259" key="3">
    <source>
        <dbReference type="PROSITE" id="PS51186"/>
    </source>
</evidence>
<dbReference type="EMBL" id="JAHQCS010000112">
    <property type="protein sequence ID" value="MBU9712847.1"/>
    <property type="molecule type" value="Genomic_DNA"/>
</dbReference>
<reference evidence="4 5" key="1">
    <citation type="submission" date="2021-06" db="EMBL/GenBank/DDBJ databases">
        <title>Bacillus sp. RD4P76, an endophyte from a halophyte.</title>
        <authorList>
            <person name="Sun J.-Q."/>
        </authorList>
    </citation>
    <scope>NUCLEOTIDE SEQUENCE [LARGE SCALE GENOMIC DNA]</scope>
    <source>
        <strain evidence="4 5">CGMCC 1.15917</strain>
    </source>
</reference>
<keyword evidence="2" id="KW-0012">Acyltransferase</keyword>
<sequence length="173" mass="20014">MMEDFEVKQLTEEDAYNYLNLRLEALKEHPEAFATTYKEMIVKDDPLEFIEQYLSSAELYTFGIYTTDELVAVATLRLNSLEKMKHKGDLLGMYVSPGARKKGLARKLIKTIVSRGEDLGLEQIRLMVVSENDTAVQFYSSLGFEKYGFEKNAMKFDGKYWDEELMVRFLSSL</sequence>
<gene>
    <name evidence="4" type="ORF">KS419_14040</name>
</gene>
<proteinExistence type="predicted"/>
<name>A0ABS6JGN5_9BACI</name>
<dbReference type="RefSeq" id="WP_217067024.1">
    <property type="nucleotide sequence ID" value="NZ_JAHQCS010000112.1"/>
</dbReference>
<dbReference type="Pfam" id="PF13420">
    <property type="entry name" value="Acetyltransf_4"/>
    <property type="match status" value="1"/>
</dbReference>
<evidence type="ECO:0000256" key="2">
    <source>
        <dbReference type="ARBA" id="ARBA00023315"/>
    </source>
</evidence>
<dbReference type="InterPro" id="IPR050680">
    <property type="entry name" value="YpeA/RimI_acetyltransf"/>
</dbReference>
<accession>A0ABS6JGN5</accession>
<evidence type="ECO:0000256" key="1">
    <source>
        <dbReference type="ARBA" id="ARBA00022679"/>
    </source>
</evidence>
<dbReference type="CDD" id="cd04301">
    <property type="entry name" value="NAT_SF"/>
    <property type="match status" value="1"/>
</dbReference>
<protein>
    <submittedName>
        <fullName evidence="4">GNAT family N-acetyltransferase</fullName>
    </submittedName>
</protein>
<dbReference type="Proteomes" id="UP000784880">
    <property type="component" value="Unassembled WGS sequence"/>
</dbReference>
<dbReference type="PANTHER" id="PTHR43420">
    <property type="entry name" value="ACETYLTRANSFERASE"/>
    <property type="match status" value="1"/>
</dbReference>
<feature type="domain" description="N-acetyltransferase" evidence="3">
    <location>
        <begin position="5"/>
        <end position="171"/>
    </location>
</feature>